<comment type="caution">
    <text evidence="1">The sequence shown here is derived from an EMBL/GenBank/DDBJ whole genome shotgun (WGS) entry which is preliminary data.</text>
</comment>
<name>A0ABD2Y8L5_9GENT</name>
<gene>
    <name evidence="1" type="ORF">ACH5RR_037211</name>
</gene>
<dbReference type="Proteomes" id="UP001630127">
    <property type="component" value="Unassembled WGS sequence"/>
</dbReference>
<keyword evidence="2" id="KW-1185">Reference proteome</keyword>
<reference evidence="1 2" key="1">
    <citation type="submission" date="2024-11" db="EMBL/GenBank/DDBJ databases">
        <title>A near-complete genome assembly of Cinchona calisaya.</title>
        <authorList>
            <person name="Lian D.C."/>
            <person name="Zhao X.W."/>
            <person name="Wei L."/>
        </authorList>
    </citation>
    <scope>NUCLEOTIDE SEQUENCE [LARGE SCALE GENOMIC DNA]</scope>
    <source>
        <tissue evidence="1">Nenye</tissue>
    </source>
</reference>
<dbReference type="AlphaFoldDB" id="A0ABD2Y8L5"/>
<proteinExistence type="predicted"/>
<evidence type="ECO:0000313" key="1">
    <source>
        <dbReference type="EMBL" id="KAL3502762.1"/>
    </source>
</evidence>
<protein>
    <submittedName>
        <fullName evidence="1">Uncharacterized protein</fullName>
    </submittedName>
</protein>
<evidence type="ECO:0000313" key="2">
    <source>
        <dbReference type="Proteomes" id="UP001630127"/>
    </source>
</evidence>
<dbReference type="EMBL" id="JBJUIK010000015">
    <property type="protein sequence ID" value="KAL3502762.1"/>
    <property type="molecule type" value="Genomic_DNA"/>
</dbReference>
<sequence length="112" mass="13068">MAKWWYNTCDHSPINKSPFEALYGYSPTHLPLGPCANTIFPVATQVVQDKQQMIQTMRDLILKAQHRRKFFTDQHRTEVISRRLGFSQVSTHKQQSVAIRKSLKLTFKYFGP</sequence>
<accession>A0ABD2Y8L5</accession>
<organism evidence="1 2">
    <name type="scientific">Cinchona calisaya</name>
    <dbReference type="NCBI Taxonomy" id="153742"/>
    <lineage>
        <taxon>Eukaryota</taxon>
        <taxon>Viridiplantae</taxon>
        <taxon>Streptophyta</taxon>
        <taxon>Embryophyta</taxon>
        <taxon>Tracheophyta</taxon>
        <taxon>Spermatophyta</taxon>
        <taxon>Magnoliopsida</taxon>
        <taxon>eudicotyledons</taxon>
        <taxon>Gunneridae</taxon>
        <taxon>Pentapetalae</taxon>
        <taxon>asterids</taxon>
        <taxon>lamiids</taxon>
        <taxon>Gentianales</taxon>
        <taxon>Rubiaceae</taxon>
        <taxon>Cinchonoideae</taxon>
        <taxon>Cinchoneae</taxon>
        <taxon>Cinchona</taxon>
    </lineage>
</organism>